<dbReference type="PROSITE" id="PS51682">
    <property type="entry name" value="SAM_OMT_I"/>
    <property type="match status" value="1"/>
</dbReference>
<dbReference type="GO" id="GO:0008171">
    <property type="term" value="F:O-methyltransferase activity"/>
    <property type="evidence" value="ECO:0007669"/>
    <property type="project" value="InterPro"/>
</dbReference>
<sequence>MNANPGGNSSSRTASNRGRSGNQAAPRAASWSFAEDFAAEPDGAADARVEAGELGVTPVSRGAASLLTVLAKSIGARAVVEIGTGGGVSGLAFFAGMGEQGILTSVDPEHDHQTAARNAFTSAGIANRRFRLIAGQPLDVLPKLSDGAYDLVWINGDKLEYGEFVAEAMRLLRHGGLLVLHNALWGNKVADPNNTEDETIVIREALTGIQTDEDLTVSLVPVGDGLLVAVKA</sequence>
<evidence type="ECO:0000256" key="4">
    <source>
        <dbReference type="SAM" id="MobiDB-lite"/>
    </source>
</evidence>
<dbReference type="InterPro" id="IPR002935">
    <property type="entry name" value="SAM_O-MeTrfase"/>
</dbReference>
<keyword evidence="3" id="KW-0949">S-adenosyl-L-methionine</keyword>
<gene>
    <name evidence="5" type="ORF">CGZ94_12020</name>
</gene>
<dbReference type="GO" id="GO:0008757">
    <property type="term" value="F:S-adenosylmethionine-dependent methyltransferase activity"/>
    <property type="evidence" value="ECO:0007669"/>
    <property type="project" value="TreeGrafter"/>
</dbReference>
<evidence type="ECO:0000256" key="2">
    <source>
        <dbReference type="ARBA" id="ARBA00022679"/>
    </source>
</evidence>
<evidence type="ECO:0000313" key="5">
    <source>
        <dbReference type="EMBL" id="OYO12635.1"/>
    </source>
</evidence>
<dbReference type="SUPFAM" id="SSF53335">
    <property type="entry name" value="S-adenosyl-L-methionine-dependent methyltransferases"/>
    <property type="match status" value="1"/>
</dbReference>
<reference evidence="5 6" key="1">
    <citation type="submission" date="2017-07" db="EMBL/GenBank/DDBJ databases">
        <title>Draft whole genome sequences of clinical Proprionibacteriaceae strains.</title>
        <authorList>
            <person name="Bernier A.-M."/>
            <person name="Bernard K."/>
            <person name="Domingo M.-C."/>
        </authorList>
    </citation>
    <scope>NUCLEOTIDE SEQUENCE [LARGE SCALE GENOMIC DNA]</scope>
    <source>
        <strain evidence="5 6">NML 030167</strain>
    </source>
</reference>
<feature type="compositionally biased region" description="Polar residues" evidence="4">
    <location>
        <begin position="1"/>
        <end position="23"/>
    </location>
</feature>
<dbReference type="GO" id="GO:0032259">
    <property type="term" value="P:methylation"/>
    <property type="evidence" value="ECO:0007669"/>
    <property type="project" value="UniProtKB-KW"/>
</dbReference>
<dbReference type="EMBL" id="NMVO01000014">
    <property type="protein sequence ID" value="OYO12635.1"/>
    <property type="molecule type" value="Genomic_DNA"/>
</dbReference>
<keyword evidence="2 5" id="KW-0808">Transferase</keyword>
<dbReference type="Gene3D" id="3.40.50.150">
    <property type="entry name" value="Vaccinia Virus protein VP39"/>
    <property type="match status" value="1"/>
</dbReference>
<accession>A0A255G9V5</accession>
<feature type="region of interest" description="Disordered" evidence="4">
    <location>
        <begin position="1"/>
        <end position="35"/>
    </location>
</feature>
<accession>A0A4V3CEC2</accession>
<dbReference type="InterPro" id="IPR050362">
    <property type="entry name" value="Cation-dep_OMT"/>
</dbReference>
<dbReference type="AlphaFoldDB" id="A0A255G9V5"/>
<evidence type="ECO:0000256" key="3">
    <source>
        <dbReference type="ARBA" id="ARBA00022691"/>
    </source>
</evidence>
<proteinExistence type="predicted"/>
<protein>
    <submittedName>
        <fullName evidence="5">Methyltransferase</fullName>
    </submittedName>
</protein>
<evidence type="ECO:0000313" key="6">
    <source>
        <dbReference type="Proteomes" id="UP000215896"/>
    </source>
</evidence>
<dbReference type="PANTHER" id="PTHR10509:SF85">
    <property type="entry name" value="O-METHYLTRANSFERASE RV1220C-RELATED"/>
    <property type="match status" value="1"/>
</dbReference>
<dbReference type="PANTHER" id="PTHR10509">
    <property type="entry name" value="O-METHYLTRANSFERASE-RELATED"/>
    <property type="match status" value="1"/>
</dbReference>
<organism evidence="5 6">
    <name type="scientific">Enemella evansiae</name>
    <dbReference type="NCBI Taxonomy" id="2016499"/>
    <lineage>
        <taxon>Bacteria</taxon>
        <taxon>Bacillati</taxon>
        <taxon>Actinomycetota</taxon>
        <taxon>Actinomycetes</taxon>
        <taxon>Propionibacteriales</taxon>
        <taxon>Propionibacteriaceae</taxon>
        <taxon>Enemella</taxon>
    </lineage>
</organism>
<dbReference type="RefSeq" id="WP_094359244.1">
    <property type="nucleotide sequence ID" value="NZ_NMVK01000021.1"/>
</dbReference>
<dbReference type="CDD" id="cd02440">
    <property type="entry name" value="AdoMet_MTases"/>
    <property type="match status" value="1"/>
</dbReference>
<keyword evidence="6" id="KW-1185">Reference proteome</keyword>
<evidence type="ECO:0000256" key="1">
    <source>
        <dbReference type="ARBA" id="ARBA00022603"/>
    </source>
</evidence>
<dbReference type="OrthoDB" id="4774874at2"/>
<dbReference type="Proteomes" id="UP000215896">
    <property type="component" value="Unassembled WGS sequence"/>
</dbReference>
<name>A0A255G9V5_9ACTN</name>
<keyword evidence="1 5" id="KW-0489">Methyltransferase</keyword>
<comment type="caution">
    <text evidence="5">The sequence shown here is derived from an EMBL/GenBank/DDBJ whole genome shotgun (WGS) entry which is preliminary data.</text>
</comment>
<dbReference type="Pfam" id="PF01596">
    <property type="entry name" value="Methyltransf_3"/>
    <property type="match status" value="1"/>
</dbReference>
<dbReference type="InterPro" id="IPR029063">
    <property type="entry name" value="SAM-dependent_MTases_sf"/>
</dbReference>